<comment type="caution">
    <text evidence="3">The sequence shown here is derived from an EMBL/GenBank/DDBJ whole genome shotgun (WGS) entry which is preliminary data.</text>
</comment>
<dbReference type="PANTHER" id="PTHR37951">
    <property type="entry name" value="CYTOPLASMIC PROTEIN-RELATED"/>
    <property type="match status" value="1"/>
</dbReference>
<dbReference type="InterPro" id="IPR010657">
    <property type="entry name" value="ImpA_N"/>
</dbReference>
<evidence type="ECO:0000259" key="2">
    <source>
        <dbReference type="Pfam" id="PF06812"/>
    </source>
</evidence>
<dbReference type="AlphaFoldDB" id="A0A6L8LYV8"/>
<dbReference type="Proteomes" id="UP000478571">
    <property type="component" value="Unassembled WGS sequence"/>
</dbReference>
<protein>
    <submittedName>
        <fullName evidence="3">Type VI secretion protein</fullName>
    </submittedName>
</protein>
<name>A0A6L8LYV8_9VIBR</name>
<evidence type="ECO:0000256" key="1">
    <source>
        <dbReference type="SAM" id="MobiDB-lite"/>
    </source>
</evidence>
<accession>A0A6L8LYV8</accession>
<sequence>MVDVDALLKPISEEQPSGSYLKLDRSAYRTLRNHYNTAQSSFRQLVETPDASGDEALIEANDTNWNLVRTTTFDALTSQTKDTELLGWFITSQLFTSSPYTNLADATKVLVEIIREFWETLHPQPPEDKLKSNDEGGRNKELTEFKIKPLLQLVGETQDSTALFMPLQMTDLIGHVTFGDFLRAERNGTLSELKESTYSLYSNEMETVVSDLATSYQNFDTAEKLIAQACQKVNVSPISFKYAKANLSDLIKAIQYLVGDRFAPWPLDTNFKLITFESVQGETSIEQSTSSSEPSGVTSSMTQIPQANNQSAAVGQGQLNQPGSAAHVILSREQAFHELRKISRFFQKTEPHSPIPFLLERAIRWGYMSLPELLNEMTGGNSGAITHINQVSGMDNLETTKLSSIPPSPNRAFTQPSGLVETDVNTQPLKNSDSPETAAHSESPSTNDTNNQSDSGINNFEW</sequence>
<reference evidence="3 4" key="1">
    <citation type="submission" date="2020-01" db="EMBL/GenBank/DDBJ databases">
        <title>Draft Genome Sequence of Vibrio sp. strain OCN044, Isolated from a Healthy Coral at Palmyra Atoll.</title>
        <authorList>
            <person name="Videau P."/>
            <person name="Loughran R."/>
            <person name="Esquivel A."/>
            <person name="Deadmond M."/>
            <person name="Paddock B.E."/>
            <person name="Saw J.H."/>
            <person name="Ushijima B."/>
        </authorList>
    </citation>
    <scope>NUCLEOTIDE SEQUENCE [LARGE SCALE GENOMIC DNA]</scope>
    <source>
        <strain evidence="3 4">OCN044</strain>
    </source>
</reference>
<dbReference type="PANTHER" id="PTHR37951:SF1">
    <property type="entry name" value="TYPE VI SECRETION SYSTEM COMPONENT TSSA1"/>
    <property type="match status" value="1"/>
</dbReference>
<feature type="region of interest" description="Disordered" evidence="1">
    <location>
        <begin position="284"/>
        <end position="303"/>
    </location>
</feature>
<feature type="compositionally biased region" description="Low complexity" evidence="1">
    <location>
        <begin position="284"/>
        <end position="300"/>
    </location>
</feature>
<gene>
    <name evidence="3" type="ORF">GTG28_04365</name>
</gene>
<proteinExistence type="predicted"/>
<organism evidence="3 4">
    <name type="scientific">Vibrio tetraodonis subsp. pristinus</name>
    <dbReference type="NCBI Taxonomy" id="2695891"/>
    <lineage>
        <taxon>Bacteria</taxon>
        <taxon>Pseudomonadati</taxon>
        <taxon>Pseudomonadota</taxon>
        <taxon>Gammaproteobacteria</taxon>
        <taxon>Vibrionales</taxon>
        <taxon>Vibrionaceae</taxon>
        <taxon>Vibrio</taxon>
    </lineage>
</organism>
<evidence type="ECO:0000313" key="3">
    <source>
        <dbReference type="EMBL" id="MYM58449.1"/>
    </source>
</evidence>
<dbReference type="RefSeq" id="WP_160927305.1">
    <property type="nucleotide sequence ID" value="NZ_WWEU01000001.1"/>
</dbReference>
<feature type="domain" description="ImpA N-terminal" evidence="2">
    <location>
        <begin position="8"/>
        <end position="145"/>
    </location>
</feature>
<evidence type="ECO:0000313" key="4">
    <source>
        <dbReference type="Proteomes" id="UP000478571"/>
    </source>
</evidence>
<dbReference type="Pfam" id="PF06812">
    <property type="entry name" value="ImpA_N"/>
    <property type="match status" value="1"/>
</dbReference>
<keyword evidence="4" id="KW-1185">Reference proteome</keyword>
<dbReference type="EMBL" id="WWEU01000001">
    <property type="protein sequence ID" value="MYM58449.1"/>
    <property type="molecule type" value="Genomic_DNA"/>
</dbReference>
<feature type="region of interest" description="Disordered" evidence="1">
    <location>
        <begin position="400"/>
        <end position="462"/>
    </location>
</feature>
<dbReference type="InterPro" id="IPR017740">
    <property type="entry name" value="TssA-like"/>
</dbReference>